<comment type="caution">
    <text evidence="3">The sequence shown here is derived from an EMBL/GenBank/DDBJ whole genome shotgun (WGS) entry which is preliminary data.</text>
</comment>
<dbReference type="EMBL" id="REFJ01000001">
    <property type="protein sequence ID" value="RMA82370.1"/>
    <property type="molecule type" value="Genomic_DNA"/>
</dbReference>
<feature type="domain" description="DnaT DNA-binding" evidence="2">
    <location>
        <begin position="203"/>
        <end position="267"/>
    </location>
</feature>
<feature type="region of interest" description="Disordered" evidence="1">
    <location>
        <begin position="339"/>
        <end position="372"/>
    </location>
</feature>
<organism evidence="3 4">
    <name type="scientific">Umboniibacter marinipuniceus</name>
    <dbReference type="NCBI Taxonomy" id="569599"/>
    <lineage>
        <taxon>Bacteria</taxon>
        <taxon>Pseudomonadati</taxon>
        <taxon>Pseudomonadota</taxon>
        <taxon>Gammaproteobacteria</taxon>
        <taxon>Cellvibrionales</taxon>
        <taxon>Cellvibrionaceae</taxon>
        <taxon>Umboniibacter</taxon>
    </lineage>
</organism>
<proteinExistence type="predicted"/>
<dbReference type="Gene3D" id="1.10.8.1180">
    <property type="match status" value="3"/>
</dbReference>
<evidence type="ECO:0000259" key="2">
    <source>
        <dbReference type="Pfam" id="PF17948"/>
    </source>
</evidence>
<dbReference type="OrthoDB" id="5718012at2"/>
<feature type="domain" description="DnaT DNA-binding" evidence="2">
    <location>
        <begin position="131"/>
        <end position="195"/>
    </location>
</feature>
<feature type="domain" description="DnaT DNA-binding" evidence="2">
    <location>
        <begin position="276"/>
        <end position="342"/>
    </location>
</feature>
<evidence type="ECO:0000256" key="1">
    <source>
        <dbReference type="SAM" id="MobiDB-lite"/>
    </source>
</evidence>
<dbReference type="Pfam" id="PF17948">
    <property type="entry name" value="DnaT"/>
    <property type="match status" value="3"/>
</dbReference>
<name>A0A3M0ABT9_9GAMM</name>
<dbReference type="InterPro" id="IPR040480">
    <property type="entry name" value="DnaT_DNA_bind"/>
</dbReference>
<dbReference type="RefSeq" id="WP_121875708.1">
    <property type="nucleotide sequence ID" value="NZ_REFJ01000001.1"/>
</dbReference>
<protein>
    <recommendedName>
        <fullName evidence="2">DnaT DNA-binding domain-containing protein</fullName>
    </recommendedName>
</protein>
<evidence type="ECO:0000313" key="4">
    <source>
        <dbReference type="Proteomes" id="UP000267187"/>
    </source>
</evidence>
<dbReference type="Proteomes" id="UP000267187">
    <property type="component" value="Unassembled WGS sequence"/>
</dbReference>
<gene>
    <name evidence="3" type="ORF">DFR27_0319</name>
</gene>
<sequence>MTALLTNSTISVARELAVKYGLEEAVLLSHLNEAVIIRGVKGKDGHAWVKLEGPRLLKLFPFWNTQDLQRIIQSLNNQSAIIVASPPVSESNELIYRLIPQQLSASVEQRMAPVTQAIARPTPTQFNAASPMAPNWQPSEDDMRTLTQFGVSREFALEQLTEFVSYWRERGTAHNAWGSKFAAQVRRKWREHQQDEAESARKQPLNEGWIPGDDVTNILLRDGVPQSFIDDCVPEFKLYWRERGDSSSTWDSKFLQHIRRQWQSYSHNIKHDTNPQPIAPNWQPDRDVIDILAMANIPADFAASVVGEFVLYWRESQQLHRSWNSKFLQHVKHRWAQRHQQGVVSTTGDNHGNRATRDLSTGELVQDRSWAN</sequence>
<dbReference type="AlphaFoldDB" id="A0A3M0ABT9"/>
<feature type="compositionally biased region" description="Polar residues" evidence="1">
    <location>
        <begin position="339"/>
        <end position="350"/>
    </location>
</feature>
<reference evidence="3 4" key="1">
    <citation type="submission" date="2018-10" db="EMBL/GenBank/DDBJ databases">
        <title>Genomic Encyclopedia of Type Strains, Phase IV (KMG-IV): sequencing the most valuable type-strain genomes for metagenomic binning, comparative biology and taxonomic classification.</title>
        <authorList>
            <person name="Goeker M."/>
        </authorList>
    </citation>
    <scope>NUCLEOTIDE SEQUENCE [LARGE SCALE GENOMIC DNA]</scope>
    <source>
        <strain evidence="3 4">DSM 25080</strain>
    </source>
</reference>
<keyword evidence="4" id="KW-1185">Reference proteome</keyword>
<evidence type="ECO:0000313" key="3">
    <source>
        <dbReference type="EMBL" id="RMA82370.1"/>
    </source>
</evidence>
<accession>A0A3M0ABT9</accession>